<feature type="non-terminal residue" evidence="1">
    <location>
        <position position="68"/>
    </location>
</feature>
<accession>A0ABN7PMS8</accession>
<reference evidence="1" key="1">
    <citation type="submission" date="2021-03" db="EMBL/GenBank/DDBJ databases">
        <authorList>
            <person name="Tran Van P."/>
        </authorList>
    </citation>
    <scope>NUCLEOTIDE SEQUENCE</scope>
</reference>
<dbReference type="Proteomes" id="UP001153148">
    <property type="component" value="Unassembled WGS sequence"/>
</dbReference>
<keyword evidence="2" id="KW-1185">Reference proteome</keyword>
<evidence type="ECO:0000313" key="2">
    <source>
        <dbReference type="Proteomes" id="UP001153148"/>
    </source>
</evidence>
<evidence type="ECO:0000313" key="1">
    <source>
        <dbReference type="EMBL" id="CAG2067985.1"/>
    </source>
</evidence>
<proteinExistence type="predicted"/>
<organism evidence="1 2">
    <name type="scientific">Timema podura</name>
    <name type="common">Walking stick</name>
    <dbReference type="NCBI Taxonomy" id="61482"/>
    <lineage>
        <taxon>Eukaryota</taxon>
        <taxon>Metazoa</taxon>
        <taxon>Ecdysozoa</taxon>
        <taxon>Arthropoda</taxon>
        <taxon>Hexapoda</taxon>
        <taxon>Insecta</taxon>
        <taxon>Pterygota</taxon>
        <taxon>Neoptera</taxon>
        <taxon>Polyneoptera</taxon>
        <taxon>Phasmatodea</taxon>
        <taxon>Timematodea</taxon>
        <taxon>Timematoidea</taxon>
        <taxon>Timematidae</taxon>
        <taxon>Timema</taxon>
    </lineage>
</organism>
<name>A0ABN7PMS8_TIMPD</name>
<protein>
    <submittedName>
        <fullName evidence="1">Uncharacterized protein</fullName>
    </submittedName>
</protein>
<comment type="caution">
    <text evidence="1">The sequence shown here is derived from an EMBL/GenBank/DDBJ whole genome shotgun (WGS) entry which is preliminary data.</text>
</comment>
<dbReference type="EMBL" id="CAJPIN010079422">
    <property type="protein sequence ID" value="CAG2067985.1"/>
    <property type="molecule type" value="Genomic_DNA"/>
</dbReference>
<gene>
    <name evidence="1" type="ORF">TPAB3V08_LOCUS14928</name>
</gene>
<sequence>MKILRSGGLRPTNKVKSLSWGRRLQSFFLSVATMLMAIRDESQGTGDVWSAADPTLVTHSTTKRCSQH</sequence>